<comment type="pathway">
    <text evidence="2 9">Cofactor biosynthesis; adenosylcobalamin biosynthesis.</text>
</comment>
<comment type="function">
    <text evidence="9">Converts cobyric acid to cobinamide by the addition of aminopropanol on the F carboxylic group.</text>
</comment>
<reference evidence="10 11" key="1">
    <citation type="submission" date="2019-05" db="EMBL/GenBank/DDBJ databases">
        <title>The Complete Genome Sequence of the n-alkane-degrading Desulfoglaeba alkanexedens ALDC reveals multiple alkylsuccinate synthase gene clusters.</title>
        <authorList>
            <person name="Callaghan A.V."/>
            <person name="Davidova I.A."/>
            <person name="Duncan K.E."/>
            <person name="Morris B."/>
            <person name="McInerney M.J."/>
        </authorList>
    </citation>
    <scope>NUCLEOTIDE SEQUENCE [LARGE SCALE GENOMIC DNA]</scope>
    <source>
        <strain evidence="10 11">ALDC</strain>
    </source>
</reference>
<evidence type="ECO:0000256" key="3">
    <source>
        <dbReference type="ARBA" id="ARBA00006263"/>
    </source>
</evidence>
<dbReference type="Pfam" id="PF03186">
    <property type="entry name" value="CobD_Cbib"/>
    <property type="match status" value="1"/>
</dbReference>
<comment type="subcellular location">
    <subcellularLocation>
        <location evidence="1 9">Cell membrane</location>
        <topology evidence="1 9">Multi-pass membrane protein</topology>
    </subcellularLocation>
</comment>
<dbReference type="NCBIfam" id="TIGR00380">
    <property type="entry name" value="cobal_cbiB"/>
    <property type="match status" value="1"/>
</dbReference>
<dbReference type="RefSeq" id="WP_137423836.1">
    <property type="nucleotide sequence ID" value="NZ_CP040098.1"/>
</dbReference>
<dbReference type="PANTHER" id="PTHR34308">
    <property type="entry name" value="COBALAMIN BIOSYNTHESIS PROTEIN CBIB"/>
    <property type="match status" value="1"/>
</dbReference>
<dbReference type="OrthoDB" id="9811967at2"/>
<evidence type="ECO:0000313" key="11">
    <source>
        <dbReference type="Proteomes" id="UP000298602"/>
    </source>
</evidence>
<evidence type="ECO:0000256" key="6">
    <source>
        <dbReference type="ARBA" id="ARBA00022692"/>
    </source>
</evidence>
<sequence>MPFLPWHLAAAYLLDLILGDPPRWPHPVRWIGRLILWVESIFYETEAPAGRQRTAGGIFFMVVVSAVFMATALFLSIFHQIHPALGACATIWCAYTTLATKSLTRESARVAQALDLGDLETARQRLSFLVTRNTQDLDEVEIRRALVETVSENLSDGVVAPLFYLALGGPIAAMVYKAVNTMDSMVGYKNDRYLHFGWVAARCDDAANFIPARLTALFMLGAARILGLNWRRGWSVLRRDARKSASPNAGYPEAAAAGILGVQLGGPSVYFGERIEKPALGDPVRTLEAGIIEETNRLALAVSVIAFVLAAAYRIAWTVLW</sequence>
<organism evidence="10 11">
    <name type="scientific">Desulfoglaeba alkanexedens ALDC</name>
    <dbReference type="NCBI Taxonomy" id="980445"/>
    <lineage>
        <taxon>Bacteria</taxon>
        <taxon>Pseudomonadati</taxon>
        <taxon>Thermodesulfobacteriota</taxon>
        <taxon>Syntrophobacteria</taxon>
        <taxon>Syntrophobacterales</taxon>
        <taxon>Syntrophobacteraceae</taxon>
        <taxon>Desulfoglaeba</taxon>
    </lineage>
</organism>
<dbReference type="HAMAP" id="MF_00024">
    <property type="entry name" value="CobD_CbiB"/>
    <property type="match status" value="1"/>
</dbReference>
<dbReference type="PANTHER" id="PTHR34308:SF1">
    <property type="entry name" value="COBALAMIN BIOSYNTHESIS PROTEIN CBIB"/>
    <property type="match status" value="1"/>
</dbReference>
<evidence type="ECO:0000256" key="8">
    <source>
        <dbReference type="ARBA" id="ARBA00023136"/>
    </source>
</evidence>
<dbReference type="KEGG" id="dax:FDQ92_06560"/>
<evidence type="ECO:0000256" key="7">
    <source>
        <dbReference type="ARBA" id="ARBA00022989"/>
    </source>
</evidence>
<feature type="transmembrane region" description="Helical" evidence="9">
    <location>
        <begin position="58"/>
        <end position="78"/>
    </location>
</feature>
<proteinExistence type="inferred from homology"/>
<keyword evidence="6 9" id="KW-0812">Transmembrane</keyword>
<evidence type="ECO:0000256" key="5">
    <source>
        <dbReference type="ARBA" id="ARBA00022573"/>
    </source>
</evidence>
<keyword evidence="11" id="KW-1185">Reference proteome</keyword>
<evidence type="ECO:0000256" key="1">
    <source>
        <dbReference type="ARBA" id="ARBA00004651"/>
    </source>
</evidence>
<keyword evidence="8 9" id="KW-0472">Membrane</keyword>
<comment type="caution">
    <text evidence="9">Lacks conserved residue(s) required for the propagation of feature annotation.</text>
</comment>
<reference evidence="10 11" key="2">
    <citation type="submission" date="2019-05" db="EMBL/GenBank/DDBJ databases">
        <authorList>
            <person name="Suflita J.M."/>
            <person name="Marks C.R."/>
        </authorList>
    </citation>
    <scope>NUCLEOTIDE SEQUENCE [LARGE SCALE GENOMIC DNA]</scope>
    <source>
        <strain evidence="10 11">ALDC</strain>
    </source>
</reference>
<dbReference type="AlphaFoldDB" id="A0A4P8L1W4"/>
<protein>
    <recommendedName>
        <fullName evidence="9">Cobalamin biosynthesis protein CobD</fullName>
    </recommendedName>
</protein>
<evidence type="ECO:0000256" key="2">
    <source>
        <dbReference type="ARBA" id="ARBA00004953"/>
    </source>
</evidence>
<keyword evidence="7 9" id="KW-1133">Transmembrane helix</keyword>
<evidence type="ECO:0000313" key="10">
    <source>
        <dbReference type="EMBL" id="QCQ21867.1"/>
    </source>
</evidence>
<gene>
    <name evidence="9 10" type="primary">cobD</name>
    <name evidence="10" type="ORF">FDQ92_06560</name>
</gene>
<dbReference type="GO" id="GO:0048472">
    <property type="term" value="F:threonine-phosphate decarboxylase activity"/>
    <property type="evidence" value="ECO:0007669"/>
    <property type="project" value="InterPro"/>
</dbReference>
<name>A0A4P8L1W4_9BACT</name>
<evidence type="ECO:0000256" key="4">
    <source>
        <dbReference type="ARBA" id="ARBA00022475"/>
    </source>
</evidence>
<keyword evidence="5 9" id="KW-0169">Cobalamin biosynthesis</keyword>
<dbReference type="GO" id="GO:0005886">
    <property type="term" value="C:plasma membrane"/>
    <property type="evidence" value="ECO:0007669"/>
    <property type="project" value="UniProtKB-SubCell"/>
</dbReference>
<evidence type="ECO:0000256" key="9">
    <source>
        <dbReference type="HAMAP-Rule" id="MF_00024"/>
    </source>
</evidence>
<dbReference type="InterPro" id="IPR004485">
    <property type="entry name" value="Cobalamin_biosynth_CobD/CbiB"/>
</dbReference>
<dbReference type="GO" id="GO:0015420">
    <property type="term" value="F:ABC-type vitamin B12 transporter activity"/>
    <property type="evidence" value="ECO:0007669"/>
    <property type="project" value="UniProtKB-UniRule"/>
</dbReference>
<dbReference type="EMBL" id="CP040098">
    <property type="protein sequence ID" value="QCQ21867.1"/>
    <property type="molecule type" value="Genomic_DNA"/>
</dbReference>
<feature type="transmembrane region" description="Helical" evidence="9">
    <location>
        <begin position="298"/>
        <end position="320"/>
    </location>
</feature>
<dbReference type="UniPathway" id="UPA00148"/>
<dbReference type="GO" id="GO:0009236">
    <property type="term" value="P:cobalamin biosynthetic process"/>
    <property type="evidence" value="ECO:0007669"/>
    <property type="project" value="UniProtKB-UniRule"/>
</dbReference>
<dbReference type="Proteomes" id="UP000298602">
    <property type="component" value="Chromosome"/>
</dbReference>
<keyword evidence="4 9" id="KW-1003">Cell membrane</keyword>
<comment type="similarity">
    <text evidence="3 9">Belongs to the CobD/CbiB family.</text>
</comment>
<accession>A0A4P8L1W4</accession>